<gene>
    <name evidence="1" type="ORF">SAMN05421752_11229</name>
</gene>
<keyword evidence="2" id="KW-1185">Reference proteome</keyword>
<protein>
    <submittedName>
        <fullName evidence="1">Uncharacterized protein</fullName>
    </submittedName>
</protein>
<sequence>MTDGRPDGAGTRWTELLEDARAIAEEYRENGWDAIVLEPTAIAPVEHADRTGLDVAVSSEAYDLVETLVEDGDVTITAADVYYRPPERDDHERIALVVERDDERETAIFVPLTYDLEDSRAVFETALAEEELLVHVTPAATDAEADRWVSFSHEDPSLFLEEADVRGWGEQ</sequence>
<dbReference type="AlphaFoldDB" id="A0A1N7GGR9"/>
<dbReference type="Proteomes" id="UP000185936">
    <property type="component" value="Unassembled WGS sequence"/>
</dbReference>
<evidence type="ECO:0000313" key="1">
    <source>
        <dbReference type="EMBL" id="SIS11732.1"/>
    </source>
</evidence>
<organism evidence="1 2">
    <name type="scientific">Natronorubrum thiooxidans</name>
    <dbReference type="NCBI Taxonomy" id="308853"/>
    <lineage>
        <taxon>Archaea</taxon>
        <taxon>Methanobacteriati</taxon>
        <taxon>Methanobacteriota</taxon>
        <taxon>Stenosarchaea group</taxon>
        <taxon>Halobacteria</taxon>
        <taxon>Halobacteriales</taxon>
        <taxon>Natrialbaceae</taxon>
        <taxon>Natronorubrum</taxon>
    </lineage>
</organism>
<dbReference type="OrthoDB" id="325206at2157"/>
<dbReference type="RefSeq" id="WP_076610058.1">
    <property type="nucleotide sequence ID" value="NZ_FTNR01000012.1"/>
</dbReference>
<accession>A0A1N7GGR9</accession>
<name>A0A1N7GGR9_9EURY</name>
<dbReference type="STRING" id="308853.SAMN05421752_11229"/>
<reference evidence="2" key="1">
    <citation type="submission" date="2017-01" db="EMBL/GenBank/DDBJ databases">
        <authorList>
            <person name="Varghese N."/>
            <person name="Submissions S."/>
        </authorList>
    </citation>
    <scope>NUCLEOTIDE SEQUENCE [LARGE SCALE GENOMIC DNA]</scope>
    <source>
        <strain evidence="2">type strain: HArc-</strain>
    </source>
</reference>
<dbReference type="Pfam" id="PF24373">
    <property type="entry name" value="DUF7529"/>
    <property type="match status" value="1"/>
</dbReference>
<dbReference type="InterPro" id="IPR055951">
    <property type="entry name" value="DUF7529"/>
</dbReference>
<evidence type="ECO:0000313" key="2">
    <source>
        <dbReference type="Proteomes" id="UP000185936"/>
    </source>
</evidence>
<proteinExistence type="predicted"/>
<dbReference type="EMBL" id="FTNR01000012">
    <property type="protein sequence ID" value="SIS11732.1"/>
    <property type="molecule type" value="Genomic_DNA"/>
</dbReference>